<keyword evidence="2" id="KW-1185">Reference proteome</keyword>
<dbReference type="Proteomes" id="UP000799324">
    <property type="component" value="Unassembled WGS sequence"/>
</dbReference>
<dbReference type="EMBL" id="MU004366">
    <property type="protein sequence ID" value="KAF2654343.1"/>
    <property type="molecule type" value="Genomic_DNA"/>
</dbReference>
<sequence length="168" mass="18926">MDLIYKKKDAKAKIEVAGGKQEKDEVIAIVEYKAPGLIYKGETGNVNFLEGLISAKERAAKLESLRGRQTAAQRESWLDNNAKTFLKQAAAYAYMNRTPYVALFSWKVMLLIEFDNMDFDAALDEATGDSAKATWFEENDDDEPGHTFRKLLLGMMEKAFIAKGFQPQ</sequence>
<accession>A0A6A6T602</accession>
<name>A0A6A6T602_9PLEO</name>
<protein>
    <submittedName>
        <fullName evidence="1">Uncharacterized protein</fullName>
    </submittedName>
</protein>
<reference evidence="1" key="1">
    <citation type="journal article" date="2020" name="Stud. Mycol.">
        <title>101 Dothideomycetes genomes: a test case for predicting lifestyles and emergence of pathogens.</title>
        <authorList>
            <person name="Haridas S."/>
            <person name="Albert R."/>
            <person name="Binder M."/>
            <person name="Bloem J."/>
            <person name="Labutti K."/>
            <person name="Salamov A."/>
            <person name="Andreopoulos B."/>
            <person name="Baker S."/>
            <person name="Barry K."/>
            <person name="Bills G."/>
            <person name="Bluhm B."/>
            <person name="Cannon C."/>
            <person name="Castanera R."/>
            <person name="Culley D."/>
            <person name="Daum C."/>
            <person name="Ezra D."/>
            <person name="Gonzalez J."/>
            <person name="Henrissat B."/>
            <person name="Kuo A."/>
            <person name="Liang C."/>
            <person name="Lipzen A."/>
            <person name="Lutzoni F."/>
            <person name="Magnuson J."/>
            <person name="Mondo S."/>
            <person name="Nolan M."/>
            <person name="Ohm R."/>
            <person name="Pangilinan J."/>
            <person name="Park H.-J."/>
            <person name="Ramirez L."/>
            <person name="Alfaro M."/>
            <person name="Sun H."/>
            <person name="Tritt A."/>
            <person name="Yoshinaga Y."/>
            <person name="Zwiers L.-H."/>
            <person name="Turgeon B."/>
            <person name="Goodwin S."/>
            <person name="Spatafora J."/>
            <person name="Crous P."/>
            <person name="Grigoriev I."/>
        </authorList>
    </citation>
    <scope>NUCLEOTIDE SEQUENCE</scope>
    <source>
        <strain evidence="1">CBS 122681</strain>
    </source>
</reference>
<gene>
    <name evidence="1" type="ORF">K491DRAFT_601095</name>
</gene>
<proteinExistence type="predicted"/>
<dbReference type="AlphaFoldDB" id="A0A6A6T602"/>
<evidence type="ECO:0000313" key="2">
    <source>
        <dbReference type="Proteomes" id="UP000799324"/>
    </source>
</evidence>
<organism evidence="1 2">
    <name type="scientific">Lophiostoma macrostomum CBS 122681</name>
    <dbReference type="NCBI Taxonomy" id="1314788"/>
    <lineage>
        <taxon>Eukaryota</taxon>
        <taxon>Fungi</taxon>
        <taxon>Dikarya</taxon>
        <taxon>Ascomycota</taxon>
        <taxon>Pezizomycotina</taxon>
        <taxon>Dothideomycetes</taxon>
        <taxon>Pleosporomycetidae</taxon>
        <taxon>Pleosporales</taxon>
        <taxon>Lophiostomataceae</taxon>
        <taxon>Lophiostoma</taxon>
    </lineage>
</organism>
<evidence type="ECO:0000313" key="1">
    <source>
        <dbReference type="EMBL" id="KAF2654343.1"/>
    </source>
</evidence>